<evidence type="ECO:0000313" key="1">
    <source>
        <dbReference type="EMBL" id="PRP76707.1"/>
    </source>
</evidence>
<sequence length="129" mass="14841">MSNVGHNNTIDLVITKQSFQAILDIDYATLKTSTWEPLYFSILVLMSAALHQRWQTVGHLLSQLKICFGSHVELLLFDVMDLGKQTLSWVRTKDLRETVLHVKVNMSQLRDTLRLLRQDCLCRSLVRTG</sequence>
<keyword evidence="2" id="KW-1185">Reference proteome</keyword>
<dbReference type="AlphaFoldDB" id="A0A2P6MYC0"/>
<dbReference type="InParanoid" id="A0A2P6MYC0"/>
<evidence type="ECO:0000313" key="2">
    <source>
        <dbReference type="Proteomes" id="UP000241769"/>
    </source>
</evidence>
<proteinExistence type="predicted"/>
<accession>A0A2P6MYC0</accession>
<dbReference type="EMBL" id="MDYQ01000306">
    <property type="protein sequence ID" value="PRP76707.1"/>
    <property type="molecule type" value="Genomic_DNA"/>
</dbReference>
<name>A0A2P6MYC0_9EUKA</name>
<comment type="caution">
    <text evidence="1">The sequence shown here is derived from an EMBL/GenBank/DDBJ whole genome shotgun (WGS) entry which is preliminary data.</text>
</comment>
<dbReference type="Proteomes" id="UP000241769">
    <property type="component" value="Unassembled WGS sequence"/>
</dbReference>
<protein>
    <submittedName>
        <fullName evidence="1">Uncharacterized protein</fullName>
    </submittedName>
</protein>
<organism evidence="1 2">
    <name type="scientific">Planoprotostelium fungivorum</name>
    <dbReference type="NCBI Taxonomy" id="1890364"/>
    <lineage>
        <taxon>Eukaryota</taxon>
        <taxon>Amoebozoa</taxon>
        <taxon>Evosea</taxon>
        <taxon>Variosea</taxon>
        <taxon>Cavosteliida</taxon>
        <taxon>Cavosteliaceae</taxon>
        <taxon>Planoprotostelium</taxon>
    </lineage>
</organism>
<reference evidence="1 2" key="1">
    <citation type="journal article" date="2018" name="Genome Biol. Evol.">
        <title>Multiple Roots of Fruiting Body Formation in Amoebozoa.</title>
        <authorList>
            <person name="Hillmann F."/>
            <person name="Forbes G."/>
            <person name="Novohradska S."/>
            <person name="Ferling I."/>
            <person name="Riege K."/>
            <person name="Groth M."/>
            <person name="Westermann M."/>
            <person name="Marz M."/>
            <person name="Spaller T."/>
            <person name="Winckler T."/>
            <person name="Schaap P."/>
            <person name="Glockner G."/>
        </authorList>
    </citation>
    <scope>NUCLEOTIDE SEQUENCE [LARGE SCALE GENOMIC DNA]</scope>
    <source>
        <strain evidence="1 2">Jena</strain>
    </source>
</reference>
<gene>
    <name evidence="1" type="ORF">PROFUN_14935</name>
</gene>